<evidence type="ECO:0000313" key="3">
    <source>
        <dbReference type="EMBL" id="CAE8623766.1"/>
    </source>
</evidence>
<dbReference type="AlphaFoldDB" id="A0A813EJY3"/>
<organism evidence="2 4">
    <name type="scientific">Polarella glacialis</name>
    <name type="common">Dinoflagellate</name>
    <dbReference type="NCBI Taxonomy" id="89957"/>
    <lineage>
        <taxon>Eukaryota</taxon>
        <taxon>Sar</taxon>
        <taxon>Alveolata</taxon>
        <taxon>Dinophyceae</taxon>
        <taxon>Suessiales</taxon>
        <taxon>Suessiaceae</taxon>
        <taxon>Polarella</taxon>
    </lineage>
</organism>
<dbReference type="Proteomes" id="UP000654075">
    <property type="component" value="Unassembled WGS sequence"/>
</dbReference>
<dbReference type="Proteomes" id="UP000626109">
    <property type="component" value="Unassembled WGS sequence"/>
</dbReference>
<accession>A0A813EJY3</accession>
<dbReference type="EMBL" id="CAJNNV010014267">
    <property type="protein sequence ID" value="CAE8602406.1"/>
    <property type="molecule type" value="Genomic_DNA"/>
</dbReference>
<proteinExistence type="predicted"/>
<protein>
    <submittedName>
        <fullName evidence="2">Uncharacterized protein</fullName>
    </submittedName>
</protein>
<dbReference type="EMBL" id="CAJNNW010000135">
    <property type="protein sequence ID" value="CAE8623766.1"/>
    <property type="molecule type" value="Genomic_DNA"/>
</dbReference>
<reference evidence="2" key="1">
    <citation type="submission" date="2021-02" db="EMBL/GenBank/DDBJ databases">
        <authorList>
            <person name="Dougan E. K."/>
            <person name="Rhodes N."/>
            <person name="Thang M."/>
            <person name="Chan C."/>
        </authorList>
    </citation>
    <scope>NUCLEOTIDE SEQUENCE</scope>
</reference>
<keyword evidence="4" id="KW-1185">Reference proteome</keyword>
<comment type="caution">
    <text evidence="2">The sequence shown here is derived from an EMBL/GenBank/DDBJ whole genome shotgun (WGS) entry which is preliminary data.</text>
</comment>
<name>A0A813EJY3_POLGL</name>
<sequence>MWNPRLLARKLPRLASAGPTSTGKLRLRAATSVATPKTSPGEDSGPSQATEAQLPVLPQKLLLQKLLHPQRSKATLEFLARPAEVIAGACSVVHIALLHPAKETARIEVGGKARWEALELLLEHFPKHSDVLRIGPGYWRGQLSENFWCRWQLHDSFHTYTFFCRQGGEEDACFQMSPLDLVPAEWFATLAEQTLVAGTRLELQPRMEKLCHAELTEKLGVSSRGNIYGSDVHAGTAQAFTDFRIRSDGFSRILVKDSRLFAREDSLPPLLGSLPGVAHPGPGRLVHQLLAMEDFKCLSLIGEPWAGHLHRRVEEVSLQHLRLLRDVEKRPDDQIKQRRWWHRLRFRRDYGGEADEILLDRLVKLHMVLEAHSAKCKPKLQHCHVYYLRTKDMAHALQEKRLEGFLPIGEFTRLRLEDLERDRSAVQVEVSDLSVRMQRSVELLRVGVTLTQMGVSHQTAVKVERLTALAVVLSMLFGLGELRYLVEEVSPQVALEWLPGLVAKVETKLLLLSKQIT</sequence>
<evidence type="ECO:0000256" key="1">
    <source>
        <dbReference type="SAM" id="MobiDB-lite"/>
    </source>
</evidence>
<dbReference type="InterPro" id="IPR021830">
    <property type="entry name" value="DUF3422"/>
</dbReference>
<dbReference type="Pfam" id="PF11902">
    <property type="entry name" value="DUF3422"/>
    <property type="match status" value="1"/>
</dbReference>
<gene>
    <name evidence="2" type="ORF">PGLA1383_LOCUS20648</name>
    <name evidence="3" type="ORF">PGLA2088_LOCUS245</name>
</gene>
<evidence type="ECO:0000313" key="2">
    <source>
        <dbReference type="EMBL" id="CAE8602406.1"/>
    </source>
</evidence>
<dbReference type="OrthoDB" id="497057at2759"/>
<evidence type="ECO:0000313" key="4">
    <source>
        <dbReference type="Proteomes" id="UP000654075"/>
    </source>
</evidence>
<feature type="region of interest" description="Disordered" evidence="1">
    <location>
        <begin position="13"/>
        <end position="50"/>
    </location>
</feature>